<evidence type="ECO:0000313" key="3">
    <source>
        <dbReference type="Proteomes" id="UP000002866"/>
    </source>
</evidence>
<dbReference type="Proteomes" id="UP000002866">
    <property type="component" value="Chromosome 1"/>
</dbReference>
<dbReference type="Gene3D" id="1.10.472.10">
    <property type="entry name" value="Cyclin-like"/>
    <property type="match status" value="1"/>
</dbReference>
<feature type="compositionally biased region" description="Low complexity" evidence="1">
    <location>
        <begin position="294"/>
        <end position="313"/>
    </location>
</feature>
<dbReference type="RefSeq" id="XP_004177530.1">
    <property type="nucleotide sequence ID" value="XM_004177482.1"/>
</dbReference>
<dbReference type="GeneID" id="14493048"/>
<feature type="compositionally biased region" description="Polar residues" evidence="1">
    <location>
        <begin position="139"/>
        <end position="149"/>
    </location>
</feature>
<proteinExistence type="predicted"/>
<dbReference type="GO" id="GO:0016538">
    <property type="term" value="F:cyclin-dependent protein serine/threonine kinase regulator activity"/>
    <property type="evidence" value="ECO:0007669"/>
    <property type="project" value="TreeGrafter"/>
</dbReference>
<evidence type="ECO:0000313" key="2">
    <source>
        <dbReference type="EMBL" id="CCH58011.1"/>
    </source>
</evidence>
<reference evidence="2 3" key="1">
    <citation type="journal article" date="2011" name="Proc. Natl. Acad. Sci. U.S.A.">
        <title>Evolutionary erosion of yeast sex chromosomes by mating-type switching accidents.</title>
        <authorList>
            <person name="Gordon J.L."/>
            <person name="Armisen D."/>
            <person name="Proux-Wera E."/>
            <person name="Oheigeartaigh S.S."/>
            <person name="Byrne K.P."/>
            <person name="Wolfe K.H."/>
        </authorList>
    </citation>
    <scope>NUCLEOTIDE SEQUENCE [LARGE SCALE GENOMIC DNA]</scope>
    <source>
        <strain evidence="3">ATCC 34711 / CBS 6284 / DSM 70876 / NBRC 10599 / NRRL Y-10934 / UCD 77-7</strain>
    </source>
</reference>
<dbReference type="OMA" id="RIQSKCM"/>
<gene>
    <name evidence="2" type="primary">TBLA0A02100</name>
    <name evidence="2" type="ORF">TBLA_0A02100</name>
</gene>
<dbReference type="OrthoDB" id="5304883at2759"/>
<dbReference type="EMBL" id="HE806316">
    <property type="protein sequence ID" value="CCH58011.1"/>
    <property type="molecule type" value="Genomic_DNA"/>
</dbReference>
<dbReference type="STRING" id="1071380.I2GV59"/>
<evidence type="ECO:0000256" key="1">
    <source>
        <dbReference type="SAM" id="MobiDB-lite"/>
    </source>
</evidence>
<dbReference type="Pfam" id="PF08613">
    <property type="entry name" value="Cyclin"/>
    <property type="match status" value="1"/>
</dbReference>
<protein>
    <submittedName>
        <fullName evidence="2">Uncharacterized protein</fullName>
    </submittedName>
</protein>
<keyword evidence="3" id="KW-1185">Reference proteome</keyword>
<feature type="region of interest" description="Disordered" evidence="1">
    <location>
        <begin position="94"/>
        <end position="149"/>
    </location>
</feature>
<dbReference type="InParanoid" id="I2GV59"/>
<dbReference type="PANTHER" id="PTHR15615">
    <property type="match status" value="1"/>
</dbReference>
<dbReference type="GO" id="GO:0019901">
    <property type="term" value="F:protein kinase binding"/>
    <property type="evidence" value="ECO:0007669"/>
    <property type="project" value="InterPro"/>
</dbReference>
<feature type="compositionally biased region" description="Acidic residues" evidence="1">
    <location>
        <begin position="109"/>
        <end position="119"/>
    </location>
</feature>
<dbReference type="GO" id="GO:0000307">
    <property type="term" value="C:cyclin-dependent protein kinase holoenzyme complex"/>
    <property type="evidence" value="ECO:0007669"/>
    <property type="project" value="UniProtKB-ARBA"/>
</dbReference>
<dbReference type="eggNOG" id="KOG1674">
    <property type="taxonomic scope" value="Eukaryota"/>
</dbReference>
<accession>I2GV59</accession>
<organism evidence="2 3">
    <name type="scientific">Henningerozyma blattae (strain ATCC 34711 / CBS 6284 / DSM 70876 / NBRC 10599 / NRRL Y-10934 / UCD 77-7)</name>
    <name type="common">Yeast</name>
    <name type="synonym">Tetrapisispora blattae</name>
    <dbReference type="NCBI Taxonomy" id="1071380"/>
    <lineage>
        <taxon>Eukaryota</taxon>
        <taxon>Fungi</taxon>
        <taxon>Dikarya</taxon>
        <taxon>Ascomycota</taxon>
        <taxon>Saccharomycotina</taxon>
        <taxon>Saccharomycetes</taxon>
        <taxon>Saccharomycetales</taxon>
        <taxon>Saccharomycetaceae</taxon>
        <taxon>Henningerozyma</taxon>
    </lineage>
</organism>
<sequence length="574" mass="64573">MDTDTQNTDSKTVTNVDNVLSRTISIWSDTIDDELDDELHPNHHNSSNEDALFELPLKSNYFHNTNFAQLSNSFDDDDSTSILATNNKKVRFIDSQKGHANHSRSVDDLSNDGDDENDLLDNPNSSRKGTPIDDFIKRPNSSCTNSMLSTPVSRKRNIEELLQYSSQVNDFLSHNMDRIDKLRAEVFTNDGLYRPLSDVATQTTSPMDYISNFELSDKELSINGNANLLNNNSKSGNTEGDLDLQSNITKEMNDPTEDISDRNDLANLLKDPNKFNLSTTSFLSSSGRNTPTPSRQQSQIMGGSSSQDLLVSSKSPSPLSSISFLNQLNEQILNFKDLNISNIRDEQLRNENKAASVSNSEIPMIYKKYKDSISNEAPTIDEEASINMFHDSISCIFELSKKQENLTDDNNGTSHLASNINQYKINTDENDEFNNFKMKSTPTLSFGEFIKRIQSKCMFGPIVYLSASYLLQILLLTRDGENGALKLKIILHENEIHRLIIATIRIATKLIEDSVHSHLYMSKVCGVSKKLLLKIEISLLMCIVDENIVITCKHLNVPRFVLDELKSMVMPPDQ</sequence>
<dbReference type="HOGENOM" id="CLU_043984_0_0_1"/>
<dbReference type="FunCoup" id="I2GV59">
    <property type="interactions" value="29"/>
</dbReference>
<name>I2GV59_HENB6</name>
<dbReference type="PANTHER" id="PTHR15615:SF123">
    <property type="entry name" value="PHO85 CYCLIN-10-RELATED"/>
    <property type="match status" value="1"/>
</dbReference>
<dbReference type="InterPro" id="IPR013922">
    <property type="entry name" value="Cyclin_PHO80-like"/>
</dbReference>
<dbReference type="GO" id="GO:0005634">
    <property type="term" value="C:nucleus"/>
    <property type="evidence" value="ECO:0007669"/>
    <property type="project" value="TreeGrafter"/>
</dbReference>
<dbReference type="KEGG" id="tbl:TBLA_0A02100"/>
<dbReference type="AlphaFoldDB" id="I2GV59"/>
<feature type="region of interest" description="Disordered" evidence="1">
    <location>
        <begin position="279"/>
        <end position="313"/>
    </location>
</feature>